<sequence length="54" mass="6105">MALKTRLDTQDTDTAKVDIPLFATAQDAVKDIKVEQATIKVQVQSEEQKDERED</sequence>
<reference evidence="1 2" key="1">
    <citation type="submission" date="2019-03" db="EMBL/GenBank/DDBJ databases">
        <title>Genomic Encyclopedia of Type Strains, Phase IV (KMG-IV): sequencing the most valuable type-strain genomes for metagenomic binning, comparative biology and taxonomic classification.</title>
        <authorList>
            <person name="Goeker M."/>
        </authorList>
    </citation>
    <scope>NUCLEOTIDE SEQUENCE [LARGE SCALE GENOMIC DNA]</scope>
    <source>
        <strain evidence="1 2">DSM 29487</strain>
    </source>
</reference>
<comment type="caution">
    <text evidence="1">The sequence shown here is derived from an EMBL/GenBank/DDBJ whole genome shotgun (WGS) entry which is preliminary data.</text>
</comment>
<gene>
    <name evidence="1" type="ORF">EDD60_102134</name>
</gene>
<keyword evidence="2" id="KW-1185">Reference proteome</keyword>
<dbReference type="Proteomes" id="UP000295515">
    <property type="component" value="Unassembled WGS sequence"/>
</dbReference>
<dbReference type="RefSeq" id="WP_165973120.1">
    <property type="nucleotide sequence ID" value="NZ_CAUWFI010000006.1"/>
</dbReference>
<dbReference type="EMBL" id="SMCQ01000002">
    <property type="protein sequence ID" value="TCW02169.1"/>
    <property type="molecule type" value="Genomic_DNA"/>
</dbReference>
<proteinExistence type="predicted"/>
<evidence type="ECO:0000313" key="2">
    <source>
        <dbReference type="Proteomes" id="UP000295515"/>
    </source>
</evidence>
<accession>A0A4R3Z5Z1</accession>
<dbReference type="AlphaFoldDB" id="A0A4R3Z5Z1"/>
<protein>
    <submittedName>
        <fullName evidence="1">Uncharacterized protein</fullName>
    </submittedName>
</protein>
<dbReference type="GeneID" id="98916964"/>
<evidence type="ECO:0000313" key="1">
    <source>
        <dbReference type="EMBL" id="TCW02169.1"/>
    </source>
</evidence>
<name>A0A4R3Z5Z1_9FIRM</name>
<organism evidence="1 2">
    <name type="scientific">Longibaculum muris</name>
    <dbReference type="NCBI Taxonomy" id="1796628"/>
    <lineage>
        <taxon>Bacteria</taxon>
        <taxon>Bacillati</taxon>
        <taxon>Bacillota</taxon>
        <taxon>Erysipelotrichia</taxon>
        <taxon>Erysipelotrichales</taxon>
        <taxon>Coprobacillaceae</taxon>
        <taxon>Longibaculum</taxon>
    </lineage>
</organism>